<dbReference type="OrthoDB" id="3526531at2759"/>
<dbReference type="AlphaFoldDB" id="A0A8H4W267"/>
<sequence length="516" mass="58281">MSKLTSLPPEILCLIFAAIQNASSCPRYVLNPLRIDAILAEVKDQPKDVENSNPEEDSRPHASWTLKDGGPLSLASTCKSLRSIYFSRAVASNLILEIPDANQGDYFEREHFYDFWDDKESNGNLLARLRQLKDRLRERGKSLTRFRLDSKWDAWDYNVKCLNMEVWAGILRNVSEVFGDELTVVICCQGRSFGGGSMPNSTIGNSKSAKTSKITTPRVSTLRTPRAPIPRPHPKPQPLPEPPARSDLSNSSPLSLHLYFGVKQHRADILMGCALSMFASKNLQSLYYSSDPGNLHLVGNGRRPATGHELYEIRDPYFLGNPWRHLLPSKSSACETLENITLDCSLFWSELAFCLSHLYRLKHLDCELALLHTEHIYPNSLERKEEAGGRILETCLNSEEVTKKERGLKKNKDKRWIDIKKEGIVLPKVEPEVLIMPDLASSSPLSRFSTVDMKVCLQVGKKRIMRSKKGEILVAYVTSAKALIVWNALFNPKIPFYRKPMITQRAVMISTADNKL</sequence>
<reference evidence="2 3" key="1">
    <citation type="submission" date="2020-03" db="EMBL/GenBank/DDBJ databases">
        <title>Draft Genome Sequence of Cudoniella acicularis.</title>
        <authorList>
            <person name="Buettner E."/>
            <person name="Kellner H."/>
        </authorList>
    </citation>
    <scope>NUCLEOTIDE SEQUENCE [LARGE SCALE GENOMIC DNA]</scope>
    <source>
        <strain evidence="2 3">DSM 108380</strain>
    </source>
</reference>
<evidence type="ECO:0000313" key="3">
    <source>
        <dbReference type="Proteomes" id="UP000566819"/>
    </source>
</evidence>
<accession>A0A8H4W267</accession>
<comment type="caution">
    <text evidence="2">The sequence shown here is derived from an EMBL/GenBank/DDBJ whole genome shotgun (WGS) entry which is preliminary data.</text>
</comment>
<protein>
    <submittedName>
        <fullName evidence="2">Uncharacterized protein</fullName>
    </submittedName>
</protein>
<name>A0A8H4W267_9HELO</name>
<organism evidence="2 3">
    <name type="scientific">Cudoniella acicularis</name>
    <dbReference type="NCBI Taxonomy" id="354080"/>
    <lineage>
        <taxon>Eukaryota</taxon>
        <taxon>Fungi</taxon>
        <taxon>Dikarya</taxon>
        <taxon>Ascomycota</taxon>
        <taxon>Pezizomycotina</taxon>
        <taxon>Leotiomycetes</taxon>
        <taxon>Helotiales</taxon>
        <taxon>Tricladiaceae</taxon>
        <taxon>Cudoniella</taxon>
    </lineage>
</organism>
<evidence type="ECO:0000313" key="2">
    <source>
        <dbReference type="EMBL" id="KAF4630942.1"/>
    </source>
</evidence>
<dbReference type="Proteomes" id="UP000566819">
    <property type="component" value="Unassembled WGS sequence"/>
</dbReference>
<feature type="compositionally biased region" description="Basic and acidic residues" evidence="1">
    <location>
        <begin position="45"/>
        <end position="60"/>
    </location>
</feature>
<gene>
    <name evidence="2" type="ORF">G7Y89_g7195</name>
</gene>
<feature type="region of interest" description="Disordered" evidence="1">
    <location>
        <begin position="45"/>
        <end position="64"/>
    </location>
</feature>
<feature type="compositionally biased region" description="Pro residues" evidence="1">
    <location>
        <begin position="227"/>
        <end position="243"/>
    </location>
</feature>
<feature type="compositionally biased region" description="Polar residues" evidence="1">
    <location>
        <begin position="198"/>
        <end position="222"/>
    </location>
</feature>
<evidence type="ECO:0000256" key="1">
    <source>
        <dbReference type="SAM" id="MobiDB-lite"/>
    </source>
</evidence>
<proteinExistence type="predicted"/>
<keyword evidence="3" id="KW-1185">Reference proteome</keyword>
<feature type="region of interest" description="Disordered" evidence="1">
    <location>
        <begin position="198"/>
        <end position="250"/>
    </location>
</feature>
<dbReference type="EMBL" id="JAAMPI010000494">
    <property type="protein sequence ID" value="KAF4630942.1"/>
    <property type="molecule type" value="Genomic_DNA"/>
</dbReference>